<keyword evidence="4" id="KW-1185">Reference proteome</keyword>
<proteinExistence type="predicted"/>
<keyword evidence="1" id="KW-0812">Transmembrane</keyword>
<name>A0A0C4EE24_MAGP6</name>
<evidence type="ECO:0000313" key="2">
    <source>
        <dbReference type="EMBL" id="KLU92042.1"/>
    </source>
</evidence>
<reference evidence="3" key="4">
    <citation type="journal article" date="2015" name="G3 (Bethesda)">
        <title>Genome sequences of three phytopathogenic species of the Magnaporthaceae family of fungi.</title>
        <authorList>
            <person name="Okagaki L.H."/>
            <person name="Nunes C.C."/>
            <person name="Sailsbery J."/>
            <person name="Clay B."/>
            <person name="Brown D."/>
            <person name="John T."/>
            <person name="Oh Y."/>
            <person name="Young N."/>
            <person name="Fitzgerald M."/>
            <person name="Haas B.J."/>
            <person name="Zeng Q."/>
            <person name="Young S."/>
            <person name="Adiconis X."/>
            <person name="Fan L."/>
            <person name="Levin J.Z."/>
            <person name="Mitchell T.K."/>
            <person name="Okubara P.A."/>
            <person name="Farman M.L."/>
            <person name="Kohn L.M."/>
            <person name="Birren B."/>
            <person name="Ma L.-J."/>
            <person name="Dean R.A."/>
        </authorList>
    </citation>
    <scope>NUCLEOTIDE SEQUENCE</scope>
    <source>
        <strain evidence="3">ATCC 64411 / 73-15</strain>
    </source>
</reference>
<organism evidence="3 4">
    <name type="scientific">Magnaporthiopsis poae (strain ATCC 64411 / 73-15)</name>
    <name type="common">Kentucky bluegrass fungus</name>
    <name type="synonym">Magnaporthe poae</name>
    <dbReference type="NCBI Taxonomy" id="644358"/>
    <lineage>
        <taxon>Eukaryota</taxon>
        <taxon>Fungi</taxon>
        <taxon>Dikarya</taxon>
        <taxon>Ascomycota</taxon>
        <taxon>Pezizomycotina</taxon>
        <taxon>Sordariomycetes</taxon>
        <taxon>Sordariomycetidae</taxon>
        <taxon>Magnaporthales</taxon>
        <taxon>Magnaporthaceae</taxon>
        <taxon>Magnaporthiopsis</taxon>
    </lineage>
</organism>
<keyword evidence="1" id="KW-1133">Transmembrane helix</keyword>
<evidence type="ECO:0000313" key="3">
    <source>
        <dbReference type="EnsemblFungi" id="MAPG_10989T0"/>
    </source>
</evidence>
<reference evidence="3" key="5">
    <citation type="submission" date="2015-06" db="UniProtKB">
        <authorList>
            <consortium name="EnsemblFungi"/>
        </authorList>
    </citation>
    <scope>IDENTIFICATION</scope>
    <source>
        <strain evidence="3">ATCC 64411</strain>
    </source>
</reference>
<evidence type="ECO:0000256" key="1">
    <source>
        <dbReference type="SAM" id="Phobius"/>
    </source>
</evidence>
<reference evidence="2" key="1">
    <citation type="submission" date="2010-05" db="EMBL/GenBank/DDBJ databases">
        <title>The Genome Sequence of Magnaporthe poae strain ATCC 64411.</title>
        <authorList>
            <consortium name="The Broad Institute Genome Sequencing Platform"/>
            <consortium name="Broad Institute Genome Sequencing Center for Infectious Disease"/>
            <person name="Ma L.-J."/>
            <person name="Dead R."/>
            <person name="Young S."/>
            <person name="Zeng Q."/>
            <person name="Koehrsen M."/>
            <person name="Alvarado L."/>
            <person name="Berlin A."/>
            <person name="Chapman S.B."/>
            <person name="Chen Z."/>
            <person name="Freedman E."/>
            <person name="Gellesch M."/>
            <person name="Goldberg J."/>
            <person name="Griggs A."/>
            <person name="Gujja S."/>
            <person name="Heilman E.R."/>
            <person name="Heiman D."/>
            <person name="Hepburn T."/>
            <person name="Howarth C."/>
            <person name="Jen D."/>
            <person name="Larson L."/>
            <person name="Mehta T."/>
            <person name="Neiman D."/>
            <person name="Pearson M."/>
            <person name="Roberts A."/>
            <person name="Saif S."/>
            <person name="Shea T."/>
            <person name="Shenoy N."/>
            <person name="Sisk P."/>
            <person name="Stolte C."/>
            <person name="Sykes S."/>
            <person name="Walk T."/>
            <person name="White J."/>
            <person name="Yandava C."/>
            <person name="Haas B."/>
            <person name="Nusbaum C."/>
            <person name="Birren B."/>
        </authorList>
    </citation>
    <scope>NUCLEOTIDE SEQUENCE</scope>
    <source>
        <strain evidence="2">ATCC 64411</strain>
    </source>
</reference>
<dbReference type="EMBL" id="GL876979">
    <property type="protein sequence ID" value="KLU92042.1"/>
    <property type="molecule type" value="Genomic_DNA"/>
</dbReference>
<dbReference type="AlphaFoldDB" id="A0A0C4EE24"/>
<reference evidence="4" key="2">
    <citation type="submission" date="2010-05" db="EMBL/GenBank/DDBJ databases">
        <title>The genome sequence of Magnaporthe poae strain ATCC 64411.</title>
        <authorList>
            <person name="Ma L.-J."/>
            <person name="Dead R."/>
            <person name="Young S."/>
            <person name="Zeng Q."/>
            <person name="Koehrsen M."/>
            <person name="Alvarado L."/>
            <person name="Berlin A."/>
            <person name="Chapman S.B."/>
            <person name="Chen Z."/>
            <person name="Freedman E."/>
            <person name="Gellesch M."/>
            <person name="Goldberg J."/>
            <person name="Griggs A."/>
            <person name="Gujja S."/>
            <person name="Heilman E.R."/>
            <person name="Heiman D."/>
            <person name="Hepburn T."/>
            <person name="Howarth C."/>
            <person name="Jen D."/>
            <person name="Larson L."/>
            <person name="Mehta T."/>
            <person name="Neiman D."/>
            <person name="Pearson M."/>
            <person name="Roberts A."/>
            <person name="Saif S."/>
            <person name="Shea T."/>
            <person name="Shenoy N."/>
            <person name="Sisk P."/>
            <person name="Stolte C."/>
            <person name="Sykes S."/>
            <person name="Walk T."/>
            <person name="White J."/>
            <person name="Yandava C."/>
            <person name="Haas B."/>
            <person name="Nusbaum C."/>
            <person name="Birren B."/>
        </authorList>
    </citation>
    <scope>NUCLEOTIDE SEQUENCE [LARGE SCALE GENOMIC DNA]</scope>
    <source>
        <strain evidence="4">ATCC 64411 / 73-15</strain>
    </source>
</reference>
<dbReference type="EnsemblFungi" id="MAPG_10989T0">
    <property type="protein sequence ID" value="MAPG_10989T0"/>
    <property type="gene ID" value="MAPG_10989"/>
</dbReference>
<protein>
    <submittedName>
        <fullName evidence="2 3">Uncharacterized protein</fullName>
    </submittedName>
</protein>
<feature type="transmembrane region" description="Helical" evidence="1">
    <location>
        <begin position="44"/>
        <end position="64"/>
    </location>
</feature>
<sequence length="65" mass="8090">MYYKKRILLYFKVSSRPLNVGENNLNLLPFFIIFYPFFNYYNKALFIFRILFLINYFFLNLITLL</sequence>
<accession>A0A0C4EE24</accession>
<gene>
    <name evidence="2" type="ORF">MAPG_10989</name>
</gene>
<keyword evidence="1" id="KW-0472">Membrane</keyword>
<dbReference type="EMBL" id="ADBL01002708">
    <property type="status" value="NOT_ANNOTATED_CDS"/>
    <property type="molecule type" value="Genomic_DNA"/>
</dbReference>
<dbReference type="VEuPathDB" id="FungiDB:MAPG_10989"/>
<reference evidence="2" key="3">
    <citation type="submission" date="2011-03" db="EMBL/GenBank/DDBJ databases">
        <title>Annotation of Magnaporthe poae ATCC 64411.</title>
        <authorList>
            <person name="Ma L.-J."/>
            <person name="Dead R."/>
            <person name="Young S.K."/>
            <person name="Zeng Q."/>
            <person name="Gargeya S."/>
            <person name="Fitzgerald M."/>
            <person name="Haas B."/>
            <person name="Abouelleil A."/>
            <person name="Alvarado L."/>
            <person name="Arachchi H.M."/>
            <person name="Berlin A."/>
            <person name="Brown A."/>
            <person name="Chapman S.B."/>
            <person name="Chen Z."/>
            <person name="Dunbar C."/>
            <person name="Freedman E."/>
            <person name="Gearin G."/>
            <person name="Gellesch M."/>
            <person name="Goldberg J."/>
            <person name="Griggs A."/>
            <person name="Gujja S."/>
            <person name="Heiman D."/>
            <person name="Howarth C."/>
            <person name="Larson L."/>
            <person name="Lui A."/>
            <person name="MacDonald P.J.P."/>
            <person name="Mehta T."/>
            <person name="Montmayeur A."/>
            <person name="Murphy C."/>
            <person name="Neiman D."/>
            <person name="Pearson M."/>
            <person name="Priest M."/>
            <person name="Roberts A."/>
            <person name="Saif S."/>
            <person name="Shea T."/>
            <person name="Shenoy N."/>
            <person name="Sisk P."/>
            <person name="Stolte C."/>
            <person name="Sykes S."/>
            <person name="Yandava C."/>
            <person name="Wortman J."/>
            <person name="Nusbaum C."/>
            <person name="Birren B."/>
        </authorList>
    </citation>
    <scope>NUCLEOTIDE SEQUENCE</scope>
    <source>
        <strain evidence="2">ATCC 64411</strain>
    </source>
</reference>
<dbReference type="Proteomes" id="UP000011715">
    <property type="component" value="Unassembled WGS sequence"/>
</dbReference>
<evidence type="ECO:0000313" key="4">
    <source>
        <dbReference type="Proteomes" id="UP000011715"/>
    </source>
</evidence>